<evidence type="ECO:0000313" key="2">
    <source>
        <dbReference type="Proteomes" id="UP001283361"/>
    </source>
</evidence>
<sequence>MESPDRNIGYLVSWLPGNGSFRGIQARDTGPCTGVLSLGRLHGASTTPLYGHHREVGEPRLTAHAGQNTETESMRSGTLSNLVSFTVFRFTPNCLFTHDQEK</sequence>
<gene>
    <name evidence="1" type="ORF">RRG08_025889</name>
</gene>
<proteinExistence type="predicted"/>
<protein>
    <submittedName>
        <fullName evidence="1">Uncharacterized protein</fullName>
    </submittedName>
</protein>
<dbReference type="EMBL" id="JAWDGP010003555">
    <property type="protein sequence ID" value="KAK3773223.1"/>
    <property type="molecule type" value="Genomic_DNA"/>
</dbReference>
<evidence type="ECO:0000313" key="1">
    <source>
        <dbReference type="EMBL" id="KAK3773223.1"/>
    </source>
</evidence>
<dbReference type="AlphaFoldDB" id="A0AAE0ZQ33"/>
<name>A0AAE0ZQ33_9GAST</name>
<reference evidence="1" key="1">
    <citation type="journal article" date="2023" name="G3 (Bethesda)">
        <title>A reference genome for the long-term kleptoplast-retaining sea slug Elysia crispata morphotype clarki.</title>
        <authorList>
            <person name="Eastman K.E."/>
            <person name="Pendleton A.L."/>
            <person name="Shaikh M.A."/>
            <person name="Suttiyut T."/>
            <person name="Ogas R."/>
            <person name="Tomko P."/>
            <person name="Gavelis G."/>
            <person name="Widhalm J.R."/>
            <person name="Wisecaver J.H."/>
        </authorList>
    </citation>
    <scope>NUCLEOTIDE SEQUENCE</scope>
    <source>
        <strain evidence="1">ECLA1</strain>
    </source>
</reference>
<organism evidence="1 2">
    <name type="scientific">Elysia crispata</name>
    <name type="common">lettuce slug</name>
    <dbReference type="NCBI Taxonomy" id="231223"/>
    <lineage>
        <taxon>Eukaryota</taxon>
        <taxon>Metazoa</taxon>
        <taxon>Spiralia</taxon>
        <taxon>Lophotrochozoa</taxon>
        <taxon>Mollusca</taxon>
        <taxon>Gastropoda</taxon>
        <taxon>Heterobranchia</taxon>
        <taxon>Euthyneura</taxon>
        <taxon>Panpulmonata</taxon>
        <taxon>Sacoglossa</taxon>
        <taxon>Placobranchoidea</taxon>
        <taxon>Plakobranchidae</taxon>
        <taxon>Elysia</taxon>
    </lineage>
</organism>
<dbReference type="Proteomes" id="UP001283361">
    <property type="component" value="Unassembled WGS sequence"/>
</dbReference>
<keyword evidence="2" id="KW-1185">Reference proteome</keyword>
<comment type="caution">
    <text evidence="1">The sequence shown here is derived from an EMBL/GenBank/DDBJ whole genome shotgun (WGS) entry which is preliminary data.</text>
</comment>
<accession>A0AAE0ZQ33</accession>